<dbReference type="Proteomes" id="UP001497623">
    <property type="component" value="Unassembled WGS sequence"/>
</dbReference>
<accession>A0AAV2SCT3</accession>
<dbReference type="AlphaFoldDB" id="A0AAV2SCT3"/>
<gene>
    <name evidence="2" type="ORF">MNOR_LOCUS35994</name>
</gene>
<evidence type="ECO:0000313" key="2">
    <source>
        <dbReference type="EMBL" id="CAL4185844.1"/>
    </source>
</evidence>
<dbReference type="EMBL" id="CAXKWB010062883">
    <property type="protein sequence ID" value="CAL4185844.1"/>
    <property type="molecule type" value="Genomic_DNA"/>
</dbReference>
<keyword evidence="1" id="KW-0812">Transmembrane</keyword>
<sequence>MVQSVELHSQFSCPLQTCYFGTLFGMFWIFFFLLFFLLKIIWSRTPRNSLRSQNPRLSILIGPLFLRGPLKRIILGPGISDFFRWVLDHIILKKNRPKCTKNNPLLGEPQK</sequence>
<keyword evidence="3" id="KW-1185">Reference proteome</keyword>
<reference evidence="2 3" key="1">
    <citation type="submission" date="2024-05" db="EMBL/GenBank/DDBJ databases">
        <authorList>
            <person name="Wallberg A."/>
        </authorList>
    </citation>
    <scope>NUCLEOTIDE SEQUENCE [LARGE SCALE GENOMIC DNA]</scope>
</reference>
<keyword evidence="1" id="KW-1133">Transmembrane helix</keyword>
<organism evidence="2 3">
    <name type="scientific">Meganyctiphanes norvegica</name>
    <name type="common">Northern krill</name>
    <name type="synonym">Thysanopoda norvegica</name>
    <dbReference type="NCBI Taxonomy" id="48144"/>
    <lineage>
        <taxon>Eukaryota</taxon>
        <taxon>Metazoa</taxon>
        <taxon>Ecdysozoa</taxon>
        <taxon>Arthropoda</taxon>
        <taxon>Crustacea</taxon>
        <taxon>Multicrustacea</taxon>
        <taxon>Malacostraca</taxon>
        <taxon>Eumalacostraca</taxon>
        <taxon>Eucarida</taxon>
        <taxon>Euphausiacea</taxon>
        <taxon>Euphausiidae</taxon>
        <taxon>Meganyctiphanes</taxon>
    </lineage>
</organism>
<feature type="transmembrane region" description="Helical" evidence="1">
    <location>
        <begin position="20"/>
        <end position="42"/>
    </location>
</feature>
<comment type="caution">
    <text evidence="2">The sequence shown here is derived from an EMBL/GenBank/DDBJ whole genome shotgun (WGS) entry which is preliminary data.</text>
</comment>
<protein>
    <recommendedName>
        <fullName evidence="4">ATP synthase F0 subunit 8</fullName>
    </recommendedName>
</protein>
<name>A0AAV2SCT3_MEGNR</name>
<evidence type="ECO:0000256" key="1">
    <source>
        <dbReference type="SAM" id="Phobius"/>
    </source>
</evidence>
<evidence type="ECO:0000313" key="3">
    <source>
        <dbReference type="Proteomes" id="UP001497623"/>
    </source>
</evidence>
<evidence type="ECO:0008006" key="4">
    <source>
        <dbReference type="Google" id="ProtNLM"/>
    </source>
</evidence>
<keyword evidence="1" id="KW-0472">Membrane</keyword>
<proteinExistence type="predicted"/>